<keyword evidence="2" id="KW-1185">Reference proteome</keyword>
<proteinExistence type="predicted"/>
<accession>A0A9N9HQG7</accession>
<sequence length="43" mass="5081">MSKSLRKEYKLRISLSPEKNTRNWKEDFNRLTIKVLSGLLTGE</sequence>
<dbReference type="AlphaFoldDB" id="A0A9N9HQG7"/>
<comment type="caution">
    <text evidence="1">The sequence shown here is derived from an EMBL/GenBank/DDBJ whole genome shotgun (WGS) entry which is preliminary data.</text>
</comment>
<organism evidence="1 2">
    <name type="scientific">Ambispora leptoticha</name>
    <dbReference type="NCBI Taxonomy" id="144679"/>
    <lineage>
        <taxon>Eukaryota</taxon>
        <taxon>Fungi</taxon>
        <taxon>Fungi incertae sedis</taxon>
        <taxon>Mucoromycota</taxon>
        <taxon>Glomeromycotina</taxon>
        <taxon>Glomeromycetes</taxon>
        <taxon>Archaeosporales</taxon>
        <taxon>Ambisporaceae</taxon>
        <taxon>Ambispora</taxon>
    </lineage>
</organism>
<gene>
    <name evidence="1" type="ORF">ALEPTO_LOCUS11556</name>
</gene>
<reference evidence="1" key="1">
    <citation type="submission" date="2021-06" db="EMBL/GenBank/DDBJ databases">
        <authorList>
            <person name="Kallberg Y."/>
            <person name="Tangrot J."/>
            <person name="Rosling A."/>
        </authorList>
    </citation>
    <scope>NUCLEOTIDE SEQUENCE</scope>
    <source>
        <strain evidence="1">FL130A</strain>
    </source>
</reference>
<evidence type="ECO:0000313" key="2">
    <source>
        <dbReference type="Proteomes" id="UP000789508"/>
    </source>
</evidence>
<protein>
    <submittedName>
        <fullName evidence="1">14315_t:CDS:1</fullName>
    </submittedName>
</protein>
<dbReference type="Proteomes" id="UP000789508">
    <property type="component" value="Unassembled WGS sequence"/>
</dbReference>
<feature type="non-terminal residue" evidence="1">
    <location>
        <position position="43"/>
    </location>
</feature>
<name>A0A9N9HQG7_9GLOM</name>
<dbReference type="EMBL" id="CAJVPS010019300">
    <property type="protein sequence ID" value="CAG8700545.1"/>
    <property type="molecule type" value="Genomic_DNA"/>
</dbReference>
<evidence type="ECO:0000313" key="1">
    <source>
        <dbReference type="EMBL" id="CAG8700545.1"/>
    </source>
</evidence>